<sequence length="173" mass="19653">MSYQHLFPQATAHTENRLSGSLLRLQRLSQSAQAQDEQERASVVVSRHSNAHWIASSPEAKNNPILALKLIKRRTPHEEAIDTLQVSARHLSKFTKRKMIAVCAGWECLDTEDRNMEAFTYSMTHSDDNGYHAGFFAAQRVLEKHVELWTEEDIRSLSERYGVATQSERGMAG</sequence>
<reference evidence="1" key="1">
    <citation type="submission" date="2008-02" db="EMBL/GenBank/DDBJ databases">
        <title>Complete sequence of Yersinia pseudotuberculosis YPIII.</title>
        <authorList>
            <consortium name="US DOE Joint Genome Institute"/>
            <person name="Challacombe J.F."/>
            <person name="Bruce D."/>
            <person name="Detter J.C."/>
            <person name="Green L."/>
            <person name="Land M."/>
            <person name="Munk C."/>
            <person name="Lindler L.E."/>
            <person name="Nikolich M.P."/>
            <person name="Brettin T."/>
        </authorList>
    </citation>
    <scope>NUCLEOTIDE SEQUENCE</scope>
    <source>
        <strain evidence="1">YPIII</strain>
    </source>
</reference>
<dbReference type="EMBL" id="CP000950">
    <property type="protein sequence ID" value="ACA66932.1"/>
    <property type="molecule type" value="Genomic_DNA"/>
</dbReference>
<organism evidence="1">
    <name type="scientific">Yersinia pseudotuberculosis serotype O:3 (strain YPIII)</name>
    <dbReference type="NCBI Taxonomy" id="502800"/>
    <lineage>
        <taxon>Bacteria</taxon>
        <taxon>Pseudomonadati</taxon>
        <taxon>Pseudomonadota</taxon>
        <taxon>Gammaproteobacteria</taxon>
        <taxon>Enterobacterales</taxon>
        <taxon>Yersiniaceae</taxon>
        <taxon>Yersinia</taxon>
    </lineage>
</organism>
<gene>
    <name evidence="1" type="ordered locus">YPK_0629</name>
</gene>
<evidence type="ECO:0000313" key="1">
    <source>
        <dbReference type="EMBL" id="ACA66932.1"/>
    </source>
</evidence>
<protein>
    <submittedName>
        <fullName evidence="1">Uncharacterized protein</fullName>
    </submittedName>
</protein>
<dbReference type="KEGG" id="ypy:YPK_0629"/>
<proteinExistence type="predicted"/>
<accession>A0A0H3AZI5</accession>
<dbReference type="AlphaFoldDB" id="A0A0H3AZI5"/>
<name>A0A0H3AZI5_YERPY</name>
<dbReference type="PATRIC" id="fig|502800.11.peg.1244"/>
<dbReference type="RefSeq" id="WP_012303535.1">
    <property type="nucleotide sequence ID" value="NZ_CP009792.1"/>
</dbReference>